<evidence type="ECO:0000313" key="13">
    <source>
        <dbReference type="Proteomes" id="UP001224644"/>
    </source>
</evidence>
<feature type="region of interest" description="Disordered" evidence="10">
    <location>
        <begin position="47"/>
        <end position="66"/>
    </location>
</feature>
<evidence type="ECO:0000313" key="12">
    <source>
        <dbReference type="EMBL" id="MDN3592646.1"/>
    </source>
</evidence>
<keyword evidence="13" id="KW-1185">Reference proteome</keyword>
<dbReference type="InterPro" id="IPR038063">
    <property type="entry name" value="Transpep_catalytic_dom"/>
</dbReference>
<feature type="compositionally biased region" description="Basic and acidic residues" evidence="10">
    <location>
        <begin position="51"/>
        <end position="65"/>
    </location>
</feature>
<accession>A0ABT8BN43</accession>
<keyword evidence="3" id="KW-0328">Glycosyltransferase</keyword>
<dbReference type="CDD" id="cd16913">
    <property type="entry name" value="YkuD_like"/>
    <property type="match status" value="1"/>
</dbReference>
<evidence type="ECO:0000256" key="5">
    <source>
        <dbReference type="ARBA" id="ARBA00022801"/>
    </source>
</evidence>
<reference evidence="13" key="1">
    <citation type="journal article" date="2019" name="Int. J. Syst. Evol. Microbiol.">
        <title>The Global Catalogue of Microorganisms (GCM) 10K type strain sequencing project: providing services to taxonomists for standard genome sequencing and annotation.</title>
        <authorList>
            <consortium name="The Broad Institute Genomics Platform"/>
            <consortium name="The Broad Institute Genome Sequencing Center for Infectious Disease"/>
            <person name="Wu L."/>
            <person name="Ma J."/>
        </authorList>
    </citation>
    <scope>NUCLEOTIDE SEQUENCE [LARGE SCALE GENOMIC DNA]</scope>
    <source>
        <strain evidence="13">CECT 7069</strain>
    </source>
</reference>
<feature type="active site" description="Nucleophile" evidence="9">
    <location>
        <position position="246"/>
    </location>
</feature>
<dbReference type="InterPro" id="IPR050979">
    <property type="entry name" value="LD-transpeptidase"/>
</dbReference>
<dbReference type="Pfam" id="PF03734">
    <property type="entry name" value="YkuD"/>
    <property type="match status" value="1"/>
</dbReference>
<feature type="active site" description="Proton donor/acceptor" evidence="9">
    <location>
        <position position="230"/>
    </location>
</feature>
<comment type="caution">
    <text evidence="12">The sequence shown here is derived from an EMBL/GenBank/DDBJ whole genome shotgun (WGS) entry which is preliminary data.</text>
</comment>
<evidence type="ECO:0000256" key="3">
    <source>
        <dbReference type="ARBA" id="ARBA00022676"/>
    </source>
</evidence>
<keyword evidence="8 9" id="KW-0961">Cell wall biogenesis/degradation</keyword>
<keyword evidence="6 9" id="KW-0133">Cell shape</keyword>
<evidence type="ECO:0000256" key="10">
    <source>
        <dbReference type="SAM" id="MobiDB-lite"/>
    </source>
</evidence>
<protein>
    <submittedName>
        <fullName evidence="12">L,D-transpeptidase</fullName>
        <ecNumber evidence="12">2.3.2.-</ecNumber>
    </submittedName>
</protein>
<keyword evidence="4 12" id="KW-0808">Transferase</keyword>
<evidence type="ECO:0000256" key="9">
    <source>
        <dbReference type="PROSITE-ProRule" id="PRU01373"/>
    </source>
</evidence>
<keyword evidence="5" id="KW-0378">Hydrolase</keyword>
<dbReference type="PROSITE" id="PS52029">
    <property type="entry name" value="LD_TPASE"/>
    <property type="match status" value="1"/>
</dbReference>
<evidence type="ECO:0000256" key="4">
    <source>
        <dbReference type="ARBA" id="ARBA00022679"/>
    </source>
</evidence>
<evidence type="ECO:0000256" key="7">
    <source>
        <dbReference type="ARBA" id="ARBA00022984"/>
    </source>
</evidence>
<proteinExistence type="inferred from homology"/>
<dbReference type="InterPro" id="IPR005490">
    <property type="entry name" value="LD_TPept_cat_dom"/>
</dbReference>
<dbReference type="EC" id="2.3.2.-" evidence="12"/>
<dbReference type="Proteomes" id="UP001224644">
    <property type="component" value="Unassembled WGS sequence"/>
</dbReference>
<evidence type="ECO:0000256" key="8">
    <source>
        <dbReference type="ARBA" id="ARBA00023316"/>
    </source>
</evidence>
<evidence type="ECO:0000259" key="11">
    <source>
        <dbReference type="PROSITE" id="PS52029"/>
    </source>
</evidence>
<comment type="pathway">
    <text evidence="1 9">Cell wall biogenesis; peptidoglycan biosynthesis.</text>
</comment>
<dbReference type="RefSeq" id="WP_238221656.1">
    <property type="nucleotide sequence ID" value="NZ_BPQD01000002.1"/>
</dbReference>
<dbReference type="Gene3D" id="2.40.440.10">
    <property type="entry name" value="L,D-transpeptidase catalytic domain-like"/>
    <property type="match status" value="1"/>
</dbReference>
<dbReference type="PANTHER" id="PTHR30582:SF24">
    <property type="entry name" value="L,D-TRANSPEPTIDASE ERFK_SRFK-RELATED"/>
    <property type="match status" value="1"/>
</dbReference>
<feature type="domain" description="L,D-TPase catalytic" evidence="11">
    <location>
        <begin position="141"/>
        <end position="270"/>
    </location>
</feature>
<keyword evidence="7 9" id="KW-0573">Peptidoglycan synthesis</keyword>
<name>A0ABT8BN43_9HYPH</name>
<organism evidence="12 13">
    <name type="scientific">Methylobacterium adhaesivum</name>
    <dbReference type="NCBI Taxonomy" id="333297"/>
    <lineage>
        <taxon>Bacteria</taxon>
        <taxon>Pseudomonadati</taxon>
        <taxon>Pseudomonadota</taxon>
        <taxon>Alphaproteobacteria</taxon>
        <taxon>Hyphomicrobiales</taxon>
        <taxon>Methylobacteriaceae</taxon>
        <taxon>Methylobacterium</taxon>
    </lineage>
</organism>
<comment type="similarity">
    <text evidence="2">Belongs to the YkuD family.</text>
</comment>
<dbReference type="GO" id="GO:0016746">
    <property type="term" value="F:acyltransferase activity"/>
    <property type="evidence" value="ECO:0007669"/>
    <property type="project" value="UniProtKB-KW"/>
</dbReference>
<dbReference type="SUPFAM" id="SSF141523">
    <property type="entry name" value="L,D-transpeptidase catalytic domain-like"/>
    <property type="match status" value="1"/>
</dbReference>
<evidence type="ECO:0000256" key="2">
    <source>
        <dbReference type="ARBA" id="ARBA00005992"/>
    </source>
</evidence>
<evidence type="ECO:0000256" key="1">
    <source>
        <dbReference type="ARBA" id="ARBA00004752"/>
    </source>
</evidence>
<keyword evidence="12" id="KW-0012">Acyltransferase</keyword>
<dbReference type="PANTHER" id="PTHR30582">
    <property type="entry name" value="L,D-TRANSPEPTIDASE"/>
    <property type="match status" value="1"/>
</dbReference>
<dbReference type="EMBL" id="JAUFPX010000018">
    <property type="protein sequence ID" value="MDN3592646.1"/>
    <property type="molecule type" value="Genomic_DNA"/>
</dbReference>
<gene>
    <name evidence="12" type="ORF">QWZ12_18795</name>
</gene>
<evidence type="ECO:0000256" key="6">
    <source>
        <dbReference type="ARBA" id="ARBA00022960"/>
    </source>
</evidence>
<sequence length="270" mass="28837">MRIEACVAGLVLVVGALVAGGPVEAQTAGRYGGGFIEFLMSGAPAPAEGPVMRRERAEPPRRLSSGDRVPMTVLQADPNPVETAPARVRLAALPQAAVPEPVAAYARPEAQALPEGPAIGRASDPRFARQVVAYDGGRPPGTIVVDTPAKFLYLVQPGGRAIRYGIGVGRPGFAWSGLKTISQKREWPDWTPPAEMIRRRPDLPRHMSGGPSNPLGARALYLGSSLYRIHGTNEPHTIGQNVSSGCIRMMNKDVIDLYERTPVGTRVEVL</sequence>